<accession>A0A7J7KZ72</accession>
<dbReference type="Proteomes" id="UP000541444">
    <property type="component" value="Unassembled WGS sequence"/>
</dbReference>
<reference evidence="1 2" key="1">
    <citation type="journal article" date="2020" name="IScience">
        <title>Genome Sequencing of the Endangered Kingdonia uniflora (Circaeasteraceae, Ranunculales) Reveals Potential Mechanisms of Evolutionary Specialization.</title>
        <authorList>
            <person name="Sun Y."/>
            <person name="Deng T."/>
            <person name="Zhang A."/>
            <person name="Moore M.J."/>
            <person name="Landis J.B."/>
            <person name="Lin N."/>
            <person name="Zhang H."/>
            <person name="Zhang X."/>
            <person name="Huang J."/>
            <person name="Zhang X."/>
            <person name="Sun H."/>
            <person name="Wang H."/>
        </authorList>
    </citation>
    <scope>NUCLEOTIDE SEQUENCE [LARGE SCALE GENOMIC DNA]</scope>
    <source>
        <strain evidence="1">TB1705</strain>
        <tissue evidence="1">Leaf</tissue>
    </source>
</reference>
<sequence>MRASFRKKALYGAAMPHGLSETHRPLQMENIISPGSSPLEIYMSHFWNPTY</sequence>
<dbReference type="AlphaFoldDB" id="A0A7J7KZ72"/>
<evidence type="ECO:0000313" key="1">
    <source>
        <dbReference type="EMBL" id="KAF6135602.1"/>
    </source>
</evidence>
<name>A0A7J7KZ72_9MAGN</name>
<evidence type="ECO:0000313" key="2">
    <source>
        <dbReference type="Proteomes" id="UP000541444"/>
    </source>
</evidence>
<organism evidence="1 2">
    <name type="scientific">Kingdonia uniflora</name>
    <dbReference type="NCBI Taxonomy" id="39325"/>
    <lineage>
        <taxon>Eukaryota</taxon>
        <taxon>Viridiplantae</taxon>
        <taxon>Streptophyta</taxon>
        <taxon>Embryophyta</taxon>
        <taxon>Tracheophyta</taxon>
        <taxon>Spermatophyta</taxon>
        <taxon>Magnoliopsida</taxon>
        <taxon>Ranunculales</taxon>
        <taxon>Circaeasteraceae</taxon>
        <taxon>Kingdonia</taxon>
    </lineage>
</organism>
<dbReference type="EMBL" id="JACGCM010002784">
    <property type="protein sequence ID" value="KAF6135602.1"/>
    <property type="molecule type" value="Genomic_DNA"/>
</dbReference>
<comment type="caution">
    <text evidence="1">The sequence shown here is derived from an EMBL/GenBank/DDBJ whole genome shotgun (WGS) entry which is preliminary data.</text>
</comment>
<gene>
    <name evidence="1" type="ORF">GIB67_015455</name>
</gene>
<proteinExistence type="predicted"/>
<protein>
    <submittedName>
        <fullName evidence="1">Uncharacterized protein</fullName>
    </submittedName>
</protein>
<keyword evidence="2" id="KW-1185">Reference proteome</keyword>